<evidence type="ECO:0000313" key="3">
    <source>
        <dbReference type="Proteomes" id="UP000318483"/>
    </source>
</evidence>
<dbReference type="SUPFAM" id="SSF53067">
    <property type="entry name" value="Actin-like ATPase domain"/>
    <property type="match status" value="1"/>
</dbReference>
<dbReference type="PROSITE" id="PS01125">
    <property type="entry name" value="ROK"/>
    <property type="match status" value="1"/>
</dbReference>
<protein>
    <submittedName>
        <fullName evidence="2">ROK family protein</fullName>
    </submittedName>
</protein>
<keyword evidence="2" id="KW-0614">Plasmid</keyword>
<keyword evidence="3" id="KW-1185">Reference proteome</keyword>
<dbReference type="OrthoDB" id="9810372at2"/>
<geneLocation type="plasmid" evidence="2 3">
    <name>unnamed2</name>
</geneLocation>
<evidence type="ECO:0000256" key="1">
    <source>
        <dbReference type="ARBA" id="ARBA00006479"/>
    </source>
</evidence>
<comment type="similarity">
    <text evidence="1">Belongs to the ROK (NagC/XylR) family.</text>
</comment>
<gene>
    <name evidence="2" type="ORF">FPZ52_14445</name>
</gene>
<accession>A0A5B8J2M2</accession>
<evidence type="ECO:0000313" key="2">
    <source>
        <dbReference type="EMBL" id="QDY71018.1"/>
    </source>
</evidence>
<dbReference type="PANTHER" id="PTHR18964:SF149">
    <property type="entry name" value="BIFUNCTIONAL UDP-N-ACETYLGLUCOSAMINE 2-EPIMERASE_N-ACETYLMANNOSAMINE KINASE"/>
    <property type="match status" value="1"/>
</dbReference>
<dbReference type="Proteomes" id="UP000318483">
    <property type="component" value="Plasmid unnamed2"/>
</dbReference>
<dbReference type="KEGG" id="lit:FPZ52_14445"/>
<sequence length="305" mass="31320">MCCFDIGGSYIRYGVPCADGDVVEQGRVSTPTASWKALVAALRNACDETDAQIASLSLAGAFPPDGGSADVANIPCLNGRDVQGDLARAMGCKVLVTNDADCFALAEAHLGAAKNQPIVFGAIIGSGVGGGVVINGELLRGFGGISGEWGHGPVLDATLGGLLPDTEPLACGCGQNGCIDAVCSARGMEKLHLQLNNDALTSLEITRRWKAGDAQATRTIDVYTRYLAQSLSVIVNTLGPHIIPVGGGLSSEPTLIEMIDRQLREMVLADFASPVVVPGHLSANGGLVGAGIVAAQHLHHKESAT</sequence>
<name>A0A5B8J2M2_9RHOB</name>
<dbReference type="InterPro" id="IPR049874">
    <property type="entry name" value="ROK_cs"/>
</dbReference>
<dbReference type="AlphaFoldDB" id="A0A5B8J2M2"/>
<dbReference type="EMBL" id="CP042263">
    <property type="protein sequence ID" value="QDY71018.1"/>
    <property type="molecule type" value="Genomic_DNA"/>
</dbReference>
<reference evidence="2 3" key="1">
    <citation type="submission" date="2019-07" db="EMBL/GenBank/DDBJ databases">
        <title>Litoreibacter alkalisoli sp. nov., isolated from saline-alkaline soil.</title>
        <authorList>
            <person name="Wang S."/>
            <person name="Xu L."/>
            <person name="Xing Y.-T."/>
            <person name="Sun J.-Q."/>
        </authorList>
    </citation>
    <scope>NUCLEOTIDE SEQUENCE [LARGE SCALE GENOMIC DNA]</scope>
    <source>
        <strain evidence="2 3">LN3S51</strain>
        <plasmid evidence="2 3">unnamed2</plasmid>
    </source>
</reference>
<dbReference type="Pfam" id="PF00480">
    <property type="entry name" value="ROK"/>
    <property type="match status" value="1"/>
</dbReference>
<dbReference type="InterPro" id="IPR043129">
    <property type="entry name" value="ATPase_NBD"/>
</dbReference>
<organism evidence="2 3">
    <name type="scientific">Qingshengfaniella alkalisoli</name>
    <dbReference type="NCBI Taxonomy" id="2599296"/>
    <lineage>
        <taxon>Bacteria</taxon>
        <taxon>Pseudomonadati</taxon>
        <taxon>Pseudomonadota</taxon>
        <taxon>Alphaproteobacteria</taxon>
        <taxon>Rhodobacterales</taxon>
        <taxon>Paracoccaceae</taxon>
        <taxon>Qingshengfaniella</taxon>
    </lineage>
</organism>
<dbReference type="PANTHER" id="PTHR18964">
    <property type="entry name" value="ROK (REPRESSOR, ORF, KINASE) FAMILY"/>
    <property type="match status" value="1"/>
</dbReference>
<dbReference type="Gene3D" id="3.30.420.40">
    <property type="match status" value="2"/>
</dbReference>
<proteinExistence type="inferred from homology"/>
<dbReference type="InterPro" id="IPR000600">
    <property type="entry name" value="ROK"/>
</dbReference>